<dbReference type="SUPFAM" id="SSF49785">
    <property type="entry name" value="Galactose-binding domain-like"/>
    <property type="match status" value="1"/>
</dbReference>
<dbReference type="Gene3D" id="2.60.120.260">
    <property type="entry name" value="Galactose-binding domain-like"/>
    <property type="match status" value="1"/>
</dbReference>
<feature type="non-terminal residue" evidence="2">
    <location>
        <position position="1"/>
    </location>
</feature>
<evidence type="ECO:0000313" key="2">
    <source>
        <dbReference type="EMBL" id="MEQ2276406.1"/>
    </source>
</evidence>
<dbReference type="PANTHER" id="PTHR46306:SF1">
    <property type="entry name" value="BTB_POZ DOMAIN-CONTAINING PROTEIN 9"/>
    <property type="match status" value="1"/>
</dbReference>
<protein>
    <submittedName>
        <fullName evidence="2">BTB/POZ domain-containing protein 9</fullName>
    </submittedName>
</protein>
<sequence>TALLTVVRRDSFAASEKEIFQALCRWCQQHEDGADTQEVMSAVRLPLMTLTEMLNVVRPSGLVSPDDLLDAIKTRSESRNMDLNYRGMLIPEENIATMKHGAQVVKGELKSSLLDGDTQNYDLDHGFSRHPIEEDGRSGLQVKLGQPSIINHIRLLLWDRDSRSYSYYIEVSMDELDWVRVIDHSKYLCRSWQNLYFTPRIC</sequence>
<dbReference type="InterPro" id="IPR008979">
    <property type="entry name" value="Galactose-bd-like_sf"/>
</dbReference>
<feature type="domain" description="BACK" evidence="1">
    <location>
        <begin position="2"/>
        <end position="57"/>
    </location>
</feature>
<evidence type="ECO:0000313" key="3">
    <source>
        <dbReference type="Proteomes" id="UP001444071"/>
    </source>
</evidence>
<dbReference type="Gene3D" id="1.25.40.420">
    <property type="match status" value="1"/>
</dbReference>
<gene>
    <name evidence="2" type="primary">BTBD9_2</name>
    <name evidence="2" type="ORF">XENORESO_019299</name>
</gene>
<dbReference type="Proteomes" id="UP001444071">
    <property type="component" value="Unassembled WGS sequence"/>
</dbReference>
<dbReference type="InterPro" id="IPR011705">
    <property type="entry name" value="BACK"/>
</dbReference>
<reference evidence="2 3" key="1">
    <citation type="submission" date="2021-06" db="EMBL/GenBank/DDBJ databases">
        <authorList>
            <person name="Palmer J.M."/>
        </authorList>
    </citation>
    <scope>NUCLEOTIDE SEQUENCE [LARGE SCALE GENOMIC DNA]</scope>
    <source>
        <strain evidence="2 3">XR_2019</strain>
        <tissue evidence="2">Muscle</tissue>
    </source>
</reference>
<dbReference type="InterPro" id="IPR052407">
    <property type="entry name" value="BTB_POZ_domain_cont_9"/>
</dbReference>
<keyword evidence="3" id="KW-1185">Reference proteome</keyword>
<comment type="caution">
    <text evidence="2">The sequence shown here is derived from an EMBL/GenBank/DDBJ whole genome shotgun (WGS) entry which is preliminary data.</text>
</comment>
<proteinExistence type="predicted"/>
<evidence type="ECO:0000259" key="1">
    <source>
        <dbReference type="Pfam" id="PF07707"/>
    </source>
</evidence>
<organism evidence="2 3">
    <name type="scientific">Xenotaenia resolanae</name>
    <dbReference type="NCBI Taxonomy" id="208358"/>
    <lineage>
        <taxon>Eukaryota</taxon>
        <taxon>Metazoa</taxon>
        <taxon>Chordata</taxon>
        <taxon>Craniata</taxon>
        <taxon>Vertebrata</taxon>
        <taxon>Euteleostomi</taxon>
        <taxon>Actinopterygii</taxon>
        <taxon>Neopterygii</taxon>
        <taxon>Teleostei</taxon>
        <taxon>Neoteleostei</taxon>
        <taxon>Acanthomorphata</taxon>
        <taxon>Ovalentaria</taxon>
        <taxon>Atherinomorphae</taxon>
        <taxon>Cyprinodontiformes</taxon>
        <taxon>Goodeidae</taxon>
        <taxon>Xenotaenia</taxon>
    </lineage>
</organism>
<dbReference type="Pfam" id="PF07707">
    <property type="entry name" value="BACK"/>
    <property type="match status" value="1"/>
</dbReference>
<name>A0ABV0X4E0_9TELE</name>
<feature type="non-terminal residue" evidence="2">
    <location>
        <position position="202"/>
    </location>
</feature>
<dbReference type="EMBL" id="JAHRIM010087144">
    <property type="protein sequence ID" value="MEQ2276406.1"/>
    <property type="molecule type" value="Genomic_DNA"/>
</dbReference>
<dbReference type="PANTHER" id="PTHR46306">
    <property type="entry name" value="BTB/POZ DOMAIN-CONTAINING PROTEIN 9"/>
    <property type="match status" value="1"/>
</dbReference>
<accession>A0ABV0X4E0</accession>